<proteinExistence type="predicted"/>
<dbReference type="OrthoDB" id="5391496at2759"/>
<reference evidence="2" key="1">
    <citation type="journal article" date="2020" name="Stud. Mycol.">
        <title>101 Dothideomycetes genomes: a test case for predicting lifestyles and emergence of pathogens.</title>
        <authorList>
            <person name="Haridas S."/>
            <person name="Albert R."/>
            <person name="Binder M."/>
            <person name="Bloem J."/>
            <person name="Labutti K."/>
            <person name="Salamov A."/>
            <person name="Andreopoulos B."/>
            <person name="Baker S."/>
            <person name="Barry K."/>
            <person name="Bills G."/>
            <person name="Bluhm B."/>
            <person name="Cannon C."/>
            <person name="Castanera R."/>
            <person name="Culley D."/>
            <person name="Daum C."/>
            <person name="Ezra D."/>
            <person name="Gonzalez J."/>
            <person name="Henrissat B."/>
            <person name="Kuo A."/>
            <person name="Liang C."/>
            <person name="Lipzen A."/>
            <person name="Lutzoni F."/>
            <person name="Magnuson J."/>
            <person name="Mondo S."/>
            <person name="Nolan M."/>
            <person name="Ohm R."/>
            <person name="Pangilinan J."/>
            <person name="Park H.-J."/>
            <person name="Ramirez L."/>
            <person name="Alfaro M."/>
            <person name="Sun H."/>
            <person name="Tritt A."/>
            <person name="Yoshinaga Y."/>
            <person name="Zwiers L.-H."/>
            <person name="Turgeon B."/>
            <person name="Goodwin S."/>
            <person name="Spatafora J."/>
            <person name="Crous P."/>
            <person name="Grigoriev I."/>
        </authorList>
    </citation>
    <scope>NUCLEOTIDE SEQUENCE</scope>
    <source>
        <strain evidence="2">CBS 123094</strain>
    </source>
</reference>
<feature type="chain" id="PRO_5025457053" evidence="1">
    <location>
        <begin position="22"/>
        <end position="254"/>
    </location>
</feature>
<keyword evidence="1" id="KW-0732">Signal</keyword>
<keyword evidence="3" id="KW-1185">Reference proteome</keyword>
<name>A0A6A5VSA4_9PLEO</name>
<evidence type="ECO:0000313" key="2">
    <source>
        <dbReference type="EMBL" id="KAF1992702.1"/>
    </source>
</evidence>
<feature type="signal peptide" evidence="1">
    <location>
        <begin position="1"/>
        <end position="21"/>
    </location>
</feature>
<evidence type="ECO:0000256" key="1">
    <source>
        <dbReference type="SAM" id="SignalP"/>
    </source>
</evidence>
<accession>A0A6A5VSA4</accession>
<dbReference type="Proteomes" id="UP000799779">
    <property type="component" value="Unassembled WGS sequence"/>
</dbReference>
<dbReference type="EMBL" id="ML977842">
    <property type="protein sequence ID" value="KAF1992702.1"/>
    <property type="molecule type" value="Genomic_DNA"/>
</dbReference>
<evidence type="ECO:0000313" key="3">
    <source>
        <dbReference type="Proteomes" id="UP000799779"/>
    </source>
</evidence>
<organism evidence="2 3">
    <name type="scientific">Amniculicola lignicola CBS 123094</name>
    <dbReference type="NCBI Taxonomy" id="1392246"/>
    <lineage>
        <taxon>Eukaryota</taxon>
        <taxon>Fungi</taxon>
        <taxon>Dikarya</taxon>
        <taxon>Ascomycota</taxon>
        <taxon>Pezizomycotina</taxon>
        <taxon>Dothideomycetes</taxon>
        <taxon>Pleosporomycetidae</taxon>
        <taxon>Pleosporales</taxon>
        <taxon>Amniculicolaceae</taxon>
        <taxon>Amniculicola</taxon>
    </lineage>
</organism>
<protein>
    <submittedName>
        <fullName evidence="2">Uncharacterized protein</fullName>
    </submittedName>
</protein>
<sequence length="254" mass="27478">MSEARAPTVLYPLALPALLRAVLTPQPGAAAATTLVVCSSRDVFLRQLLHALESQDGPGSESLQQLVAPTLLNLFTSRHVQVTFCASVQVLLAVLSAYGRQTSQHDTDGGQRLLIVNPLALHAPTPSFSVQGLSRTFAAAVETARRVGAGLVVVECVGLLQTTRYHVDDEELDLRGEPAAEAATDADEDPWEQEVSILNVSAKRFGSGGSERAWAGRTVKVRKVLARWFQFQHVDDHLHNRQEESSGNAPRSSR</sequence>
<gene>
    <name evidence="2" type="ORF">P154DRAFT_528274</name>
</gene>
<dbReference type="AlphaFoldDB" id="A0A6A5VSA4"/>